<gene>
    <name evidence="2" type="ORF">LACBIDRAFT_305798</name>
</gene>
<feature type="region of interest" description="Disordered" evidence="1">
    <location>
        <begin position="27"/>
        <end position="46"/>
    </location>
</feature>
<dbReference type="KEGG" id="lbc:LACBIDRAFT_305798"/>
<proteinExistence type="predicted"/>
<dbReference type="EMBL" id="DS547092">
    <property type="protein sequence ID" value="EDR14200.1"/>
    <property type="molecule type" value="Genomic_DNA"/>
</dbReference>
<keyword evidence="3" id="KW-1185">Reference proteome</keyword>
<dbReference type="HOGENOM" id="CLU_2109441_0_0_1"/>
<dbReference type="AlphaFoldDB" id="B0CRY5"/>
<reference evidence="2 3" key="1">
    <citation type="journal article" date="2008" name="Nature">
        <title>The genome of Laccaria bicolor provides insights into mycorrhizal symbiosis.</title>
        <authorList>
            <person name="Martin F."/>
            <person name="Aerts A."/>
            <person name="Ahren D."/>
            <person name="Brun A."/>
            <person name="Danchin E.G.J."/>
            <person name="Duchaussoy F."/>
            <person name="Gibon J."/>
            <person name="Kohler A."/>
            <person name="Lindquist E."/>
            <person name="Pereda V."/>
            <person name="Salamov A."/>
            <person name="Shapiro H.J."/>
            <person name="Wuyts J."/>
            <person name="Blaudez D."/>
            <person name="Buee M."/>
            <person name="Brokstein P."/>
            <person name="Canbaeck B."/>
            <person name="Cohen D."/>
            <person name="Courty P.E."/>
            <person name="Coutinho P.M."/>
            <person name="Delaruelle C."/>
            <person name="Detter J.C."/>
            <person name="Deveau A."/>
            <person name="DiFazio S."/>
            <person name="Duplessis S."/>
            <person name="Fraissinet-Tachet L."/>
            <person name="Lucic E."/>
            <person name="Frey-Klett P."/>
            <person name="Fourrey C."/>
            <person name="Feussner I."/>
            <person name="Gay G."/>
            <person name="Grimwood J."/>
            <person name="Hoegger P.J."/>
            <person name="Jain P."/>
            <person name="Kilaru S."/>
            <person name="Labbe J."/>
            <person name="Lin Y.C."/>
            <person name="Legue V."/>
            <person name="Le Tacon F."/>
            <person name="Marmeisse R."/>
            <person name="Melayah D."/>
            <person name="Montanini B."/>
            <person name="Muratet M."/>
            <person name="Nehls U."/>
            <person name="Niculita-Hirzel H."/>
            <person name="Oudot-Le Secq M.P."/>
            <person name="Peter M."/>
            <person name="Quesneville H."/>
            <person name="Rajashekar B."/>
            <person name="Reich M."/>
            <person name="Rouhier N."/>
            <person name="Schmutz J."/>
            <person name="Yin T."/>
            <person name="Chalot M."/>
            <person name="Henrissat B."/>
            <person name="Kuees U."/>
            <person name="Lucas S."/>
            <person name="Van de Peer Y."/>
            <person name="Podila G.K."/>
            <person name="Polle A."/>
            <person name="Pukkila P.J."/>
            <person name="Richardson P.M."/>
            <person name="Rouze P."/>
            <person name="Sanders I.R."/>
            <person name="Stajich J.E."/>
            <person name="Tunlid A."/>
            <person name="Tuskan G."/>
            <person name="Grigoriev I.V."/>
        </authorList>
    </citation>
    <scope>NUCLEOTIDE SEQUENCE [LARGE SCALE GENOMIC DNA]</scope>
    <source>
        <strain evidence="3">S238N-H82 / ATCC MYA-4686</strain>
    </source>
</reference>
<dbReference type="InParanoid" id="B0CRY5"/>
<dbReference type="Proteomes" id="UP000001194">
    <property type="component" value="Unassembled WGS sequence"/>
</dbReference>
<evidence type="ECO:0000313" key="3">
    <source>
        <dbReference type="Proteomes" id="UP000001194"/>
    </source>
</evidence>
<protein>
    <submittedName>
        <fullName evidence="2">Predicted protein</fullName>
    </submittedName>
</protein>
<evidence type="ECO:0000313" key="2">
    <source>
        <dbReference type="EMBL" id="EDR14200.1"/>
    </source>
</evidence>
<accession>B0CRY5</accession>
<dbReference type="GeneID" id="6070814"/>
<sequence>MMDITPRCRPESQAFSLSNLILRRQWSPLPHTTPHPNESRKTRPADLASNTRIGCFSVRSRQLNRILPLSLGPQLALPLEPAPVLVSSLLVPALVAEAHLETKLGWALQLLCRKG</sequence>
<evidence type="ECO:0000256" key="1">
    <source>
        <dbReference type="SAM" id="MobiDB-lite"/>
    </source>
</evidence>
<dbReference type="RefSeq" id="XP_001874759.1">
    <property type="nucleotide sequence ID" value="XM_001874724.1"/>
</dbReference>
<name>B0CRY5_LACBS</name>
<organism evidence="3">
    <name type="scientific">Laccaria bicolor (strain S238N-H82 / ATCC MYA-4686)</name>
    <name type="common">Bicoloured deceiver</name>
    <name type="synonym">Laccaria laccata var. bicolor</name>
    <dbReference type="NCBI Taxonomy" id="486041"/>
    <lineage>
        <taxon>Eukaryota</taxon>
        <taxon>Fungi</taxon>
        <taxon>Dikarya</taxon>
        <taxon>Basidiomycota</taxon>
        <taxon>Agaricomycotina</taxon>
        <taxon>Agaricomycetes</taxon>
        <taxon>Agaricomycetidae</taxon>
        <taxon>Agaricales</taxon>
        <taxon>Agaricineae</taxon>
        <taxon>Hydnangiaceae</taxon>
        <taxon>Laccaria</taxon>
    </lineage>
</organism>